<dbReference type="InterPro" id="IPR016084">
    <property type="entry name" value="Haem_Oase-like_multi-hlx"/>
</dbReference>
<proteinExistence type="predicted"/>
<name>A0A1I6QUY9_9ACTN</name>
<dbReference type="EMBL" id="FPAB01000002">
    <property type="protein sequence ID" value="SFS56210.1"/>
    <property type="molecule type" value="Genomic_DNA"/>
</dbReference>
<reference evidence="2" key="1">
    <citation type="submission" date="2016-10" db="EMBL/GenBank/DDBJ databases">
        <authorList>
            <person name="Varghese N."/>
            <person name="Submissions S."/>
        </authorList>
    </citation>
    <scope>NUCLEOTIDE SEQUENCE [LARGE SCALE GENOMIC DNA]</scope>
    <source>
        <strain evidence="2">CGMCC 4.7047</strain>
    </source>
</reference>
<protein>
    <submittedName>
        <fullName evidence="1">Iron-containing redox enzyme</fullName>
    </submittedName>
</protein>
<sequence length="343" mass="37432">MTTLPVRVAAPPAGPALPGARGELSAAVIAALRGARRPLPRDLSGADPWGADLQLALYLLYELHYRGFADVDDRYEWDPELLRLRAAAEDRFLTALRREVTPGDDVGGTLAELLLEPVTDDGNSISHYLHRQGTWWQVREYTVLRSPYHLKEADPHVWVVPRLRGRAKAAMVAIEYDEYGAGRAEAVHAELFAALMRDLGLDSGYGRYLDAAPAPALATVNLMSLLGLHRSLRGALVGHFAAVEVTSSPGSRRMAAALRRLGAGPAAVRFHDEHVEADAVHEQVVRHEVVGGLLEDEPGLAADVVFGIRATSHLEERLARWTLAAWRAGRSALCRPLEASPDR</sequence>
<evidence type="ECO:0000313" key="1">
    <source>
        <dbReference type="EMBL" id="SFS56210.1"/>
    </source>
</evidence>
<accession>A0A1I6QUY9</accession>
<gene>
    <name evidence="1" type="ORF">SAMN05444716_102329</name>
</gene>
<dbReference type="SUPFAM" id="SSF48613">
    <property type="entry name" value="Heme oxygenase-like"/>
    <property type="match status" value="1"/>
</dbReference>
<evidence type="ECO:0000313" key="2">
    <source>
        <dbReference type="Proteomes" id="UP000198873"/>
    </source>
</evidence>
<dbReference type="Gene3D" id="1.20.910.10">
    <property type="entry name" value="Heme oxygenase-like"/>
    <property type="match status" value="1"/>
</dbReference>
<keyword evidence="2" id="KW-1185">Reference proteome</keyword>
<dbReference type="AlphaFoldDB" id="A0A1I6QUY9"/>
<dbReference type="RefSeq" id="WP_093842377.1">
    <property type="nucleotide sequence ID" value="NZ_CP054938.1"/>
</dbReference>
<dbReference type="Proteomes" id="UP000198873">
    <property type="component" value="Unassembled WGS sequence"/>
</dbReference>
<dbReference type="STRING" id="1176198.SAMN05444716_102329"/>
<organism evidence="1 2">
    <name type="scientific">Streptomyces harbinensis</name>
    <dbReference type="NCBI Taxonomy" id="1176198"/>
    <lineage>
        <taxon>Bacteria</taxon>
        <taxon>Bacillati</taxon>
        <taxon>Actinomycetota</taxon>
        <taxon>Actinomycetes</taxon>
        <taxon>Kitasatosporales</taxon>
        <taxon>Streptomycetaceae</taxon>
        <taxon>Streptomyces</taxon>
    </lineage>
</organism>
<dbReference type="Pfam" id="PF14518">
    <property type="entry name" value="Haem_oxygenas_2"/>
    <property type="match status" value="1"/>
</dbReference>
<dbReference type="SMART" id="SM01236">
    <property type="entry name" value="Haem_oxygenase_2"/>
    <property type="match status" value="1"/>
</dbReference>